<feature type="compositionally biased region" description="Polar residues" evidence="2">
    <location>
        <begin position="260"/>
        <end position="273"/>
    </location>
</feature>
<feature type="non-terminal residue" evidence="4">
    <location>
        <position position="1"/>
    </location>
</feature>
<evidence type="ECO:0000313" key="5">
    <source>
        <dbReference type="Proteomes" id="UP001150925"/>
    </source>
</evidence>
<accession>A0A9W8AV16</accession>
<dbReference type="GO" id="GO:0005938">
    <property type="term" value="C:cell cortex"/>
    <property type="evidence" value="ECO:0007669"/>
    <property type="project" value="TreeGrafter"/>
</dbReference>
<feature type="region of interest" description="Disordered" evidence="2">
    <location>
        <begin position="445"/>
        <end position="471"/>
    </location>
</feature>
<dbReference type="Gene3D" id="1.10.555.10">
    <property type="entry name" value="Rho GTPase activation protein"/>
    <property type="match status" value="1"/>
</dbReference>
<sequence>IPAAAIGIPLRDSIVYAGALVDMKLPEQMCSTLPILLAVCGHYLSQNGTHNVGIFRVSGSLKRIQEIHQAFDTPPDYGASLDLSQFTIHDIASLFRRYLTLLPEPVIPVEHYQCFREVLDLHSEEPLSYQIERFRELIAELPEAERTVLLYVISFLAFFANFSEHTRMDVYNLAAIFQPGLLVHPMHTLSPDEYKRSQKIIEFFIIHHENFVTSFPNFTFLSVPTPASEHGDPQLQDQSISTNDTSLLHHHHHHRHHHTLGSTRNSPARNDSSPLHRPLSEYAPDDDVGSVNSTVLVQRLTRAVSSPHNATLATGQLSRVRRGRAIRENLQGPPNVRRAVTDYLYHRSRNSSTTSSLSTHGGGFHPRSHVAPPPGSSLTHSPKKHPGKSSKTIYSSVGRGSNVVFSTTPPSHRTPPKGSYRQLHLDQDTSRPQSQVVFSGMGVMGSQPPTPSANTPIPPEYGSELPRSPSADLIRENPFTQISVPSPANSGVPPPEPHAVPQPMYDVEQHISDKSVVYTFPNDKPPSGHAHPESRVVETFPRSSQPNSSSNIESPSNSKRWSINKLVRMVPRVSALNDTVPASKNNTSLVDDPTSPSTPVDLHGRRRSWRFRA</sequence>
<reference evidence="4" key="1">
    <citation type="submission" date="2022-07" db="EMBL/GenBank/DDBJ databases">
        <title>Phylogenomic reconstructions and comparative analyses of Kickxellomycotina fungi.</title>
        <authorList>
            <person name="Reynolds N.K."/>
            <person name="Stajich J.E."/>
            <person name="Barry K."/>
            <person name="Grigoriev I.V."/>
            <person name="Crous P."/>
            <person name="Smith M.E."/>
        </authorList>
    </citation>
    <scope>NUCLEOTIDE SEQUENCE</scope>
    <source>
        <strain evidence="4">RSA 1196</strain>
    </source>
</reference>
<dbReference type="Pfam" id="PF00620">
    <property type="entry name" value="RhoGAP"/>
    <property type="match status" value="1"/>
</dbReference>
<feature type="compositionally biased region" description="Basic residues" evidence="2">
    <location>
        <begin position="248"/>
        <end position="259"/>
    </location>
</feature>
<proteinExistence type="predicted"/>
<dbReference type="GO" id="GO:0005096">
    <property type="term" value="F:GTPase activator activity"/>
    <property type="evidence" value="ECO:0007669"/>
    <property type="project" value="UniProtKB-KW"/>
</dbReference>
<name>A0A9W8AV16_9FUNG</name>
<dbReference type="SMART" id="SM00324">
    <property type="entry name" value="RhoGAP"/>
    <property type="match status" value="1"/>
</dbReference>
<feature type="region of interest" description="Disordered" evidence="2">
    <location>
        <begin position="518"/>
        <end position="559"/>
    </location>
</feature>
<dbReference type="InterPro" id="IPR051025">
    <property type="entry name" value="RhoGAP"/>
</dbReference>
<feature type="region of interest" description="Disordered" evidence="2">
    <location>
        <begin position="481"/>
        <end position="500"/>
    </location>
</feature>
<feature type="compositionally biased region" description="Polar residues" evidence="2">
    <location>
        <begin position="577"/>
        <end position="598"/>
    </location>
</feature>
<feature type="region of interest" description="Disordered" evidence="2">
    <location>
        <begin position="349"/>
        <end position="433"/>
    </location>
</feature>
<feature type="compositionally biased region" description="Low complexity" evidence="2">
    <location>
        <begin position="541"/>
        <end position="558"/>
    </location>
</feature>
<feature type="domain" description="Rho-GAP" evidence="3">
    <location>
        <begin position="23"/>
        <end position="212"/>
    </location>
</feature>
<evidence type="ECO:0000256" key="2">
    <source>
        <dbReference type="SAM" id="MobiDB-lite"/>
    </source>
</evidence>
<evidence type="ECO:0000313" key="4">
    <source>
        <dbReference type="EMBL" id="KAJ1964841.1"/>
    </source>
</evidence>
<gene>
    <name evidence="4" type="primary">SAC7</name>
    <name evidence="4" type="ORF">IWQ62_002814</name>
</gene>
<feature type="region of interest" description="Disordered" evidence="2">
    <location>
        <begin position="247"/>
        <end position="288"/>
    </location>
</feature>
<dbReference type="PANTHER" id="PTHR15228">
    <property type="entry name" value="SPERMATHECAL PHYSIOLOGY VARIANT"/>
    <property type="match status" value="1"/>
</dbReference>
<dbReference type="SUPFAM" id="SSF48350">
    <property type="entry name" value="GTPase activation domain, GAP"/>
    <property type="match status" value="1"/>
</dbReference>
<keyword evidence="5" id="KW-1185">Reference proteome</keyword>
<dbReference type="GO" id="GO:0060237">
    <property type="term" value="P:regulation of fungal-type cell wall organization"/>
    <property type="evidence" value="ECO:0007669"/>
    <property type="project" value="TreeGrafter"/>
</dbReference>
<dbReference type="OrthoDB" id="3196451at2759"/>
<evidence type="ECO:0000259" key="3">
    <source>
        <dbReference type="PROSITE" id="PS50238"/>
    </source>
</evidence>
<feature type="compositionally biased region" description="Basic residues" evidence="2">
    <location>
        <begin position="604"/>
        <end position="613"/>
    </location>
</feature>
<protein>
    <submittedName>
        <fullName evidence="4">GTPase activating protein (GAP) for Rho1p</fullName>
    </submittedName>
</protein>
<dbReference type="InterPro" id="IPR008936">
    <property type="entry name" value="Rho_GTPase_activation_prot"/>
</dbReference>
<dbReference type="GO" id="GO:0007165">
    <property type="term" value="P:signal transduction"/>
    <property type="evidence" value="ECO:0007669"/>
    <property type="project" value="InterPro"/>
</dbReference>
<dbReference type="AlphaFoldDB" id="A0A9W8AV16"/>
<dbReference type="InterPro" id="IPR000198">
    <property type="entry name" value="RhoGAP_dom"/>
</dbReference>
<evidence type="ECO:0000256" key="1">
    <source>
        <dbReference type="ARBA" id="ARBA00022468"/>
    </source>
</evidence>
<keyword evidence="1" id="KW-0343">GTPase activation</keyword>
<feature type="region of interest" description="Disordered" evidence="2">
    <location>
        <begin position="577"/>
        <end position="613"/>
    </location>
</feature>
<dbReference type="Proteomes" id="UP001150925">
    <property type="component" value="Unassembled WGS sequence"/>
</dbReference>
<comment type="caution">
    <text evidence="4">The sequence shown here is derived from an EMBL/GenBank/DDBJ whole genome shotgun (WGS) entry which is preliminary data.</text>
</comment>
<feature type="compositionally biased region" description="Polar residues" evidence="2">
    <location>
        <begin position="392"/>
        <end position="411"/>
    </location>
</feature>
<dbReference type="EMBL" id="JANBPY010000658">
    <property type="protein sequence ID" value="KAJ1964841.1"/>
    <property type="molecule type" value="Genomic_DNA"/>
</dbReference>
<organism evidence="4 5">
    <name type="scientific">Dispira parvispora</name>
    <dbReference type="NCBI Taxonomy" id="1520584"/>
    <lineage>
        <taxon>Eukaryota</taxon>
        <taxon>Fungi</taxon>
        <taxon>Fungi incertae sedis</taxon>
        <taxon>Zoopagomycota</taxon>
        <taxon>Kickxellomycotina</taxon>
        <taxon>Dimargaritomycetes</taxon>
        <taxon>Dimargaritales</taxon>
        <taxon>Dimargaritaceae</taxon>
        <taxon>Dispira</taxon>
    </lineage>
</organism>
<dbReference type="PANTHER" id="PTHR15228:SF25">
    <property type="entry name" value="F-BAR DOMAIN-CONTAINING PROTEIN"/>
    <property type="match status" value="1"/>
</dbReference>
<feature type="compositionally biased region" description="Pro residues" evidence="2">
    <location>
        <begin position="448"/>
        <end position="459"/>
    </location>
</feature>
<dbReference type="PROSITE" id="PS50238">
    <property type="entry name" value="RHOGAP"/>
    <property type="match status" value="1"/>
</dbReference>